<name>A0AAE1TWY3_9EUCA</name>
<dbReference type="AlphaFoldDB" id="A0AAE1TWY3"/>
<feature type="compositionally biased region" description="Pro residues" evidence="1">
    <location>
        <begin position="44"/>
        <end position="62"/>
    </location>
</feature>
<comment type="caution">
    <text evidence="2">The sequence shown here is derived from an EMBL/GenBank/DDBJ whole genome shotgun (WGS) entry which is preliminary data.</text>
</comment>
<gene>
    <name evidence="2" type="ORF">Pmani_026132</name>
</gene>
<dbReference type="EMBL" id="JAWZYT010002832">
    <property type="protein sequence ID" value="KAK4301743.1"/>
    <property type="molecule type" value="Genomic_DNA"/>
</dbReference>
<sequence>MSASYTPTASFLPSPIPSTSTSSLLLYPHRLLPSFPHSLHLHIQPPPIPPPPPSFLPPFLPPPHPASSYTPTASFLPPPIPSTSVNIPGAIFPRHRSPGSRGRGWVRNLHYLASYPLDLILGGGGWAKEKKREN</sequence>
<accession>A0AAE1TWY3</accession>
<organism evidence="2 3">
    <name type="scientific">Petrolisthes manimaculis</name>
    <dbReference type="NCBI Taxonomy" id="1843537"/>
    <lineage>
        <taxon>Eukaryota</taxon>
        <taxon>Metazoa</taxon>
        <taxon>Ecdysozoa</taxon>
        <taxon>Arthropoda</taxon>
        <taxon>Crustacea</taxon>
        <taxon>Multicrustacea</taxon>
        <taxon>Malacostraca</taxon>
        <taxon>Eumalacostraca</taxon>
        <taxon>Eucarida</taxon>
        <taxon>Decapoda</taxon>
        <taxon>Pleocyemata</taxon>
        <taxon>Anomura</taxon>
        <taxon>Galatheoidea</taxon>
        <taxon>Porcellanidae</taxon>
        <taxon>Petrolisthes</taxon>
    </lineage>
</organism>
<proteinExistence type="predicted"/>
<dbReference type="Proteomes" id="UP001292094">
    <property type="component" value="Unassembled WGS sequence"/>
</dbReference>
<evidence type="ECO:0000313" key="3">
    <source>
        <dbReference type="Proteomes" id="UP001292094"/>
    </source>
</evidence>
<feature type="region of interest" description="Disordered" evidence="1">
    <location>
        <begin position="43"/>
        <end position="62"/>
    </location>
</feature>
<keyword evidence="3" id="KW-1185">Reference proteome</keyword>
<protein>
    <submittedName>
        <fullName evidence="2">Uncharacterized protein</fullName>
    </submittedName>
</protein>
<evidence type="ECO:0000256" key="1">
    <source>
        <dbReference type="SAM" id="MobiDB-lite"/>
    </source>
</evidence>
<reference evidence="2" key="1">
    <citation type="submission" date="2023-11" db="EMBL/GenBank/DDBJ databases">
        <title>Genome assemblies of two species of porcelain crab, Petrolisthes cinctipes and Petrolisthes manimaculis (Anomura: Porcellanidae).</title>
        <authorList>
            <person name="Angst P."/>
        </authorList>
    </citation>
    <scope>NUCLEOTIDE SEQUENCE</scope>
    <source>
        <strain evidence="2">PB745_02</strain>
        <tissue evidence="2">Gill</tissue>
    </source>
</reference>
<evidence type="ECO:0000313" key="2">
    <source>
        <dbReference type="EMBL" id="KAK4301743.1"/>
    </source>
</evidence>